<feature type="transmembrane region" description="Helical" evidence="1">
    <location>
        <begin position="6"/>
        <end position="23"/>
    </location>
</feature>
<gene>
    <name evidence="2" type="ORF">H6G03_19170</name>
</gene>
<sequence>MKKIPWLSLTILLVAYMTVGWVLSASPWYILLLAIALILLLAEILAAPFSNVRKALVYSFSTDTRGFILIISIAFFATVLAIWIHIVAHTLVLLAAGLLARLDMLTARFTDWQAFSVLSFVSLAGFGLGWAAHHLAAIGL</sequence>
<protein>
    <submittedName>
        <fullName evidence="2">Uncharacterized protein</fullName>
    </submittedName>
</protein>
<feature type="transmembrane region" description="Helical" evidence="1">
    <location>
        <begin position="67"/>
        <end position="100"/>
    </location>
</feature>
<name>A0A926ZHD4_9CYAN</name>
<organism evidence="2 3">
    <name type="scientific">Aerosakkonema funiforme FACHB-1375</name>
    <dbReference type="NCBI Taxonomy" id="2949571"/>
    <lineage>
        <taxon>Bacteria</taxon>
        <taxon>Bacillati</taxon>
        <taxon>Cyanobacteriota</taxon>
        <taxon>Cyanophyceae</taxon>
        <taxon>Oscillatoriophycideae</taxon>
        <taxon>Aerosakkonematales</taxon>
        <taxon>Aerosakkonemataceae</taxon>
        <taxon>Aerosakkonema</taxon>
    </lineage>
</organism>
<dbReference type="RefSeq" id="WP_190466911.1">
    <property type="nucleotide sequence ID" value="NZ_JACJPW010000049.1"/>
</dbReference>
<accession>A0A926ZHD4</accession>
<evidence type="ECO:0000313" key="2">
    <source>
        <dbReference type="EMBL" id="MBD2183158.1"/>
    </source>
</evidence>
<comment type="caution">
    <text evidence="2">The sequence shown here is derived from an EMBL/GenBank/DDBJ whole genome shotgun (WGS) entry which is preliminary data.</text>
</comment>
<reference evidence="2" key="2">
    <citation type="submission" date="2020-08" db="EMBL/GenBank/DDBJ databases">
        <authorList>
            <person name="Chen M."/>
            <person name="Teng W."/>
            <person name="Zhao L."/>
            <person name="Hu C."/>
            <person name="Zhou Y."/>
            <person name="Han B."/>
            <person name="Song L."/>
            <person name="Shu W."/>
        </authorList>
    </citation>
    <scope>NUCLEOTIDE SEQUENCE</scope>
    <source>
        <strain evidence="2">FACHB-1375</strain>
    </source>
</reference>
<dbReference type="Proteomes" id="UP000641646">
    <property type="component" value="Unassembled WGS sequence"/>
</dbReference>
<keyword evidence="3" id="KW-1185">Reference proteome</keyword>
<dbReference type="AlphaFoldDB" id="A0A926ZHD4"/>
<feature type="transmembrane region" description="Helical" evidence="1">
    <location>
        <begin position="112"/>
        <end position="132"/>
    </location>
</feature>
<keyword evidence="1" id="KW-0472">Membrane</keyword>
<proteinExistence type="predicted"/>
<reference evidence="2" key="1">
    <citation type="journal article" date="2015" name="ISME J.">
        <title>Draft Genome Sequence of Streptomyces incarnatus NRRL8089, which Produces the Nucleoside Antibiotic Sinefungin.</title>
        <authorList>
            <person name="Oshima K."/>
            <person name="Hattori M."/>
            <person name="Shimizu H."/>
            <person name="Fukuda K."/>
            <person name="Nemoto M."/>
            <person name="Inagaki K."/>
            <person name="Tamura T."/>
        </authorList>
    </citation>
    <scope>NUCLEOTIDE SEQUENCE</scope>
    <source>
        <strain evidence="2">FACHB-1375</strain>
    </source>
</reference>
<keyword evidence="1" id="KW-0812">Transmembrane</keyword>
<evidence type="ECO:0000313" key="3">
    <source>
        <dbReference type="Proteomes" id="UP000641646"/>
    </source>
</evidence>
<keyword evidence="1" id="KW-1133">Transmembrane helix</keyword>
<evidence type="ECO:0000256" key="1">
    <source>
        <dbReference type="SAM" id="Phobius"/>
    </source>
</evidence>
<feature type="transmembrane region" description="Helical" evidence="1">
    <location>
        <begin position="28"/>
        <end position="47"/>
    </location>
</feature>
<dbReference type="EMBL" id="JACJPW010000049">
    <property type="protein sequence ID" value="MBD2183158.1"/>
    <property type="molecule type" value="Genomic_DNA"/>
</dbReference>